<evidence type="ECO:0000313" key="2">
    <source>
        <dbReference type="Proteomes" id="UP000295443"/>
    </source>
</evidence>
<feature type="non-terminal residue" evidence="1">
    <location>
        <position position="1"/>
    </location>
</feature>
<dbReference type="InterPro" id="IPR011990">
    <property type="entry name" value="TPR-like_helical_dom_sf"/>
</dbReference>
<comment type="caution">
    <text evidence="1">The sequence shown here is derived from an EMBL/GenBank/DDBJ whole genome shotgun (WGS) entry which is preliminary data.</text>
</comment>
<accession>A0A4R1BR47</accession>
<dbReference type="Pfam" id="PF13432">
    <property type="entry name" value="TPR_16"/>
    <property type="match status" value="2"/>
</dbReference>
<evidence type="ECO:0000313" key="1">
    <source>
        <dbReference type="EMBL" id="TCJ19786.1"/>
    </source>
</evidence>
<sequence length="322" mass="34800">DALDASPELMAAYDLLAEVRVAKKDPVGAQNALQDGVALSGKTVRRQQQLGELAYDNGDLDTARAAYQATLDKGRHSIFVSHTDYGNLCRVQVEQGDLSGALNTLKKGKDTLAATQEGQLVAAVVQSVVHAKSGQPEAARRALDEASRLHAGGVRGDGRLMLDLAGSYIAQGRHEEGDAVVGEVARNAHDSDALLSKAKDIYLNSGRQAAGEELLKQATTEVRQLNNEGVYLAQKGDFDGAVKRLLTAAREAPYNPRVLMNAAWVLLRDIERNGLKEGNVEEARRLLDDVERLAPGHTRLPGLRTQLREIEARFGIARRKAS</sequence>
<proteinExistence type="predicted"/>
<dbReference type="AlphaFoldDB" id="A0A4R1BR47"/>
<dbReference type="SUPFAM" id="SSF48452">
    <property type="entry name" value="TPR-like"/>
    <property type="match status" value="2"/>
</dbReference>
<reference evidence="1 2" key="1">
    <citation type="submission" date="2019-03" db="EMBL/GenBank/DDBJ databases">
        <title>Genome sequence of Thiobacillaceae bacterium LSR1, a sulfur-oxidizing bacterium isolated from freshwater sediment.</title>
        <authorList>
            <person name="Li S."/>
        </authorList>
    </citation>
    <scope>NUCLEOTIDE SEQUENCE [LARGE SCALE GENOMIC DNA]</scope>
    <source>
        <strain evidence="1 2">LSR1</strain>
    </source>
</reference>
<gene>
    <name evidence="1" type="ORF">EZJ19_01070</name>
</gene>
<dbReference type="Proteomes" id="UP000295443">
    <property type="component" value="Unassembled WGS sequence"/>
</dbReference>
<dbReference type="OrthoDB" id="7298659at2"/>
<dbReference type="RefSeq" id="WP_131444456.1">
    <property type="nucleotide sequence ID" value="NZ_SJZB01000004.1"/>
</dbReference>
<keyword evidence="2" id="KW-1185">Reference proteome</keyword>
<dbReference type="EMBL" id="SJZB01000004">
    <property type="protein sequence ID" value="TCJ19786.1"/>
    <property type="molecule type" value="Genomic_DNA"/>
</dbReference>
<name>A0A4R1BR47_9PROT</name>
<protein>
    <submittedName>
        <fullName evidence="1">Tetratricopeptide repeat protein</fullName>
    </submittedName>
</protein>
<dbReference type="Gene3D" id="1.25.40.10">
    <property type="entry name" value="Tetratricopeptide repeat domain"/>
    <property type="match status" value="1"/>
</dbReference>
<organism evidence="1 2">
    <name type="scientific">Parasulfuritortus cantonensis</name>
    <dbReference type="NCBI Taxonomy" id="2528202"/>
    <lineage>
        <taxon>Bacteria</taxon>
        <taxon>Pseudomonadati</taxon>
        <taxon>Pseudomonadota</taxon>
        <taxon>Betaproteobacteria</taxon>
        <taxon>Nitrosomonadales</taxon>
        <taxon>Thiobacillaceae</taxon>
        <taxon>Parasulfuritortus</taxon>
    </lineage>
</organism>